<evidence type="ECO:0000256" key="1">
    <source>
        <dbReference type="SAM" id="MobiDB-lite"/>
    </source>
</evidence>
<dbReference type="InterPro" id="IPR011993">
    <property type="entry name" value="PH-like_dom_sf"/>
</dbReference>
<feature type="compositionally biased region" description="Low complexity" evidence="1">
    <location>
        <begin position="1"/>
        <end position="23"/>
    </location>
</feature>
<protein>
    <submittedName>
        <fullName evidence="2">Uncharacterized protein</fullName>
    </submittedName>
</protein>
<dbReference type="Gene3D" id="2.30.29.30">
    <property type="entry name" value="Pleckstrin-homology domain (PH domain)/Phosphotyrosine-binding domain (PTB)"/>
    <property type="match status" value="1"/>
</dbReference>
<comment type="caution">
    <text evidence="2">The sequence shown here is derived from an EMBL/GenBank/DDBJ whole genome shotgun (WGS) entry which is preliminary data.</text>
</comment>
<sequence>MQQMSTQEQQQQKQQQQNPRNQQPHLKRNPTWDHGEVTGTDLSPSRVTRKGDTSSGFFVETVALTDGDSGNDESLLVLLYGDGGVAYDAARRALKAVRDGGGWGEIRRVEREVRKAAFNQDDGGGGTATTEGHTTHTRESSGISKGEGRTGEEGGITRTDVKGKVSTMEDSNVSGRDGEQRVTQLPDLAGLAGAGSTNQLLPNILPSPSPNRPRLHTNSTVGGDPAGPESPVSLPSFTPTKNVREVCDFEVRTFVARLRSGMVVLKHPRSSFSKSTYRILHTIDNGKTLSWTSLESDTPSKKFPRFPIAECSEIRHAWTSSSFLPSVGVGSGGGLALSGGAADSLTCGTKTLRKKSNPKDSFLSFSLIYKDRTVDFTAVAADQAVVLIKGLNGLVFKGREEAIRKREGKTRRRMGEI</sequence>
<evidence type="ECO:0000313" key="2">
    <source>
        <dbReference type="EMBL" id="GMI37627.1"/>
    </source>
</evidence>
<reference evidence="3" key="1">
    <citation type="journal article" date="2023" name="Commun. Biol.">
        <title>Genome analysis of Parmales, the sister group of diatoms, reveals the evolutionary specialization of diatoms from phago-mixotrophs to photoautotrophs.</title>
        <authorList>
            <person name="Ban H."/>
            <person name="Sato S."/>
            <person name="Yoshikawa S."/>
            <person name="Yamada K."/>
            <person name="Nakamura Y."/>
            <person name="Ichinomiya M."/>
            <person name="Sato N."/>
            <person name="Blanc-Mathieu R."/>
            <person name="Endo H."/>
            <person name="Kuwata A."/>
            <person name="Ogata H."/>
        </authorList>
    </citation>
    <scope>NUCLEOTIDE SEQUENCE [LARGE SCALE GENOMIC DNA]</scope>
</reference>
<proteinExistence type="predicted"/>
<name>A0A9W7G6Q0_9STRA</name>
<dbReference type="EMBL" id="BRYA01000075">
    <property type="protein sequence ID" value="GMI37627.1"/>
    <property type="molecule type" value="Genomic_DNA"/>
</dbReference>
<evidence type="ECO:0000313" key="3">
    <source>
        <dbReference type="Proteomes" id="UP001165065"/>
    </source>
</evidence>
<feature type="region of interest" description="Disordered" evidence="1">
    <location>
        <begin position="1"/>
        <end position="52"/>
    </location>
</feature>
<dbReference type="OrthoDB" id="40186at2759"/>
<organism evidence="2 3">
    <name type="scientific">Triparma columacea</name>
    <dbReference type="NCBI Taxonomy" id="722753"/>
    <lineage>
        <taxon>Eukaryota</taxon>
        <taxon>Sar</taxon>
        <taxon>Stramenopiles</taxon>
        <taxon>Ochrophyta</taxon>
        <taxon>Bolidophyceae</taxon>
        <taxon>Parmales</taxon>
        <taxon>Triparmaceae</taxon>
        <taxon>Triparma</taxon>
    </lineage>
</organism>
<gene>
    <name evidence="2" type="ORF">TrCOL_g3556</name>
</gene>
<feature type="region of interest" description="Disordered" evidence="1">
    <location>
        <begin position="119"/>
        <end position="237"/>
    </location>
</feature>
<dbReference type="AlphaFoldDB" id="A0A9W7G6Q0"/>
<keyword evidence="3" id="KW-1185">Reference proteome</keyword>
<accession>A0A9W7G6Q0</accession>
<dbReference type="Proteomes" id="UP001165065">
    <property type="component" value="Unassembled WGS sequence"/>
</dbReference>